<feature type="region of interest" description="Disordered" evidence="1">
    <location>
        <begin position="257"/>
        <end position="299"/>
    </location>
</feature>
<feature type="compositionally biased region" description="Polar residues" evidence="1">
    <location>
        <begin position="263"/>
        <end position="276"/>
    </location>
</feature>
<sequence>MDAKALAKSKRAHSLHHKKKNQTHQGLKAPSGGSDDKKPAGKQAKERSQQSDGQQTKERAPQYQGSRGLPSNWDRYEEDLDSASEGAQASSSQLTESVVPRSKGSDYAHLISEAKAQSQSHYSSDVSPLFDDFISDFTQDFGPMLAAKGKSILSWTIDDSFEFESKESTSIEAPFLSLNLNALAEQLAKAKLSERLYLQSDLLPLELLDDACDEDKHDRRTHTSAAETNTLSSSLGYNREPGTSTITVTGDLIVQTSEEESNPVKQNTDEILQSQEINRRNSPKPVSEDTLDSTSGKPPAFEAASAEAELDMLLNSFGETTILEPLGASLLGTPSAASGESIKKGKHMMEPVFNPVNIDDAIDNLLEETSSLTVDEQISHMPKVSSESVSSSINSISKSQILDDFDSWLDTI</sequence>
<protein>
    <submittedName>
        <fullName evidence="2">Uncharacterized protein</fullName>
    </submittedName>
</protein>
<keyword evidence="3" id="KW-1185">Reference proteome</keyword>
<feature type="region of interest" description="Disordered" evidence="1">
    <location>
        <begin position="218"/>
        <end position="242"/>
    </location>
</feature>
<reference evidence="2 3" key="1">
    <citation type="journal article" date="2021" name="Nat. Commun.">
        <title>Incipient diploidization of the medicinal plant Perilla within 10,000 years.</title>
        <authorList>
            <person name="Zhang Y."/>
            <person name="Shen Q."/>
            <person name="Leng L."/>
            <person name="Zhang D."/>
            <person name="Chen S."/>
            <person name="Shi Y."/>
            <person name="Ning Z."/>
            <person name="Chen S."/>
        </authorList>
    </citation>
    <scope>NUCLEOTIDE SEQUENCE [LARGE SCALE GENOMIC DNA]</scope>
    <source>
        <strain evidence="3">cv. PC099</strain>
    </source>
</reference>
<dbReference type="AlphaFoldDB" id="A0AAD4IMU8"/>
<dbReference type="PANTHER" id="PTHR37260">
    <property type="entry name" value="PHOSPHORELAY PROTEIN"/>
    <property type="match status" value="1"/>
</dbReference>
<proteinExistence type="predicted"/>
<feature type="compositionally biased region" description="Basic and acidic residues" evidence="1">
    <location>
        <begin position="34"/>
        <end position="60"/>
    </location>
</feature>
<dbReference type="InterPro" id="IPR053342">
    <property type="entry name" value="Exosome_cofactor/PTGS_suppr"/>
</dbReference>
<feature type="compositionally biased region" description="Basic residues" evidence="1">
    <location>
        <begin position="7"/>
        <end position="22"/>
    </location>
</feature>
<accession>A0AAD4IMU8</accession>
<name>A0AAD4IMU8_PERFH</name>
<evidence type="ECO:0000313" key="3">
    <source>
        <dbReference type="Proteomes" id="UP001190926"/>
    </source>
</evidence>
<dbReference type="PANTHER" id="PTHR37260:SF2">
    <property type="entry name" value="PROTEIN ECERIFERUM 16"/>
    <property type="match status" value="1"/>
</dbReference>
<dbReference type="Proteomes" id="UP001190926">
    <property type="component" value="Unassembled WGS sequence"/>
</dbReference>
<evidence type="ECO:0000256" key="1">
    <source>
        <dbReference type="SAM" id="MobiDB-lite"/>
    </source>
</evidence>
<feature type="region of interest" description="Disordered" evidence="1">
    <location>
        <begin position="1"/>
        <end position="102"/>
    </location>
</feature>
<comment type="caution">
    <text evidence="2">The sequence shown here is derived from an EMBL/GenBank/DDBJ whole genome shotgun (WGS) entry which is preliminary data.</text>
</comment>
<feature type="compositionally biased region" description="Low complexity" evidence="1">
    <location>
        <begin position="83"/>
        <end position="93"/>
    </location>
</feature>
<gene>
    <name evidence="2" type="ORF">C2S53_010023</name>
</gene>
<dbReference type="EMBL" id="SDAM02029589">
    <property type="protein sequence ID" value="KAH6755761.1"/>
    <property type="molecule type" value="Genomic_DNA"/>
</dbReference>
<feature type="compositionally biased region" description="Polar residues" evidence="1">
    <location>
        <begin position="223"/>
        <end position="242"/>
    </location>
</feature>
<organism evidence="2 3">
    <name type="scientific">Perilla frutescens var. hirtella</name>
    <name type="common">Perilla citriodora</name>
    <name type="synonym">Perilla setoyensis</name>
    <dbReference type="NCBI Taxonomy" id="608512"/>
    <lineage>
        <taxon>Eukaryota</taxon>
        <taxon>Viridiplantae</taxon>
        <taxon>Streptophyta</taxon>
        <taxon>Embryophyta</taxon>
        <taxon>Tracheophyta</taxon>
        <taxon>Spermatophyta</taxon>
        <taxon>Magnoliopsida</taxon>
        <taxon>eudicotyledons</taxon>
        <taxon>Gunneridae</taxon>
        <taxon>Pentapetalae</taxon>
        <taxon>asterids</taxon>
        <taxon>lamiids</taxon>
        <taxon>Lamiales</taxon>
        <taxon>Lamiaceae</taxon>
        <taxon>Nepetoideae</taxon>
        <taxon>Elsholtzieae</taxon>
        <taxon>Perilla</taxon>
    </lineage>
</organism>
<evidence type="ECO:0000313" key="2">
    <source>
        <dbReference type="EMBL" id="KAH6755761.1"/>
    </source>
</evidence>